<dbReference type="GO" id="GO:0005634">
    <property type="term" value="C:nucleus"/>
    <property type="evidence" value="ECO:0007669"/>
    <property type="project" value="TreeGrafter"/>
</dbReference>
<protein>
    <recommendedName>
        <fullName evidence="2">MADF domain-containing protein</fullName>
    </recommendedName>
</protein>
<dbReference type="EMBL" id="CAJFCW020000003">
    <property type="protein sequence ID" value="CAG9103152.1"/>
    <property type="molecule type" value="Genomic_DNA"/>
</dbReference>
<dbReference type="EMBL" id="CAJFDH010000003">
    <property type="protein sequence ID" value="CAD5214712.1"/>
    <property type="molecule type" value="Genomic_DNA"/>
</dbReference>
<dbReference type="PROSITE" id="PS51029">
    <property type="entry name" value="MADF"/>
    <property type="match status" value="2"/>
</dbReference>
<dbReference type="GO" id="GO:0006357">
    <property type="term" value="P:regulation of transcription by RNA polymerase II"/>
    <property type="evidence" value="ECO:0007669"/>
    <property type="project" value="TreeGrafter"/>
</dbReference>
<feature type="domain" description="MADF" evidence="2">
    <location>
        <begin position="11"/>
        <end position="96"/>
    </location>
</feature>
<sequence>MSGKASSFNLTLIDAYYQHPMLYDNRHRDYKVQNPTKEAWLEVARICNSTPDECRARWKALRDRFIKERKKKNANALYKAAWPLYHKMEFLEPFIEHSHKKDLRIMRNNALHDLPRRTIENVVALLVREAQGNPLNTQHLSAMEVDSKLPLTTSLNITPESSEVTVQEEGHELEKFYLRLIREVKQHQLLFDSSNSLYRVTAARNRVWEEIAQSFGDGYTASELRTKWRSIRDRYIRERRLYKESIQEGKPRFPKWSLYPEFSFLDYYVDQSFPRQHVQPEGHDNDSVHSGENQMHVDTEEQASPSSSSSTPSIVDPVPSFVNSATNNNNNINNGGLLQLFQKLIQNQQTPILGVNGVNGDGLQGENPNNLLLNNISSLIQPRQPRARQTVPPPAVPSFSTTSLTETVNDALADLHKCQAKLTSISQGISENGLEYSFGHYVASELLRTPEPRRSDIRRSILALLSAESKTKVEAEDMNGNSADTSITA</sequence>
<dbReference type="OrthoDB" id="6147983at2759"/>
<evidence type="ECO:0000259" key="2">
    <source>
        <dbReference type="PROSITE" id="PS51029"/>
    </source>
</evidence>
<dbReference type="AlphaFoldDB" id="A0A811KH11"/>
<dbReference type="PANTHER" id="PTHR12243:SF67">
    <property type="entry name" value="COREPRESSOR OF PANGOLIN, ISOFORM A-RELATED"/>
    <property type="match status" value="1"/>
</dbReference>
<organism evidence="3 4">
    <name type="scientific">Bursaphelenchus okinawaensis</name>
    <dbReference type="NCBI Taxonomy" id="465554"/>
    <lineage>
        <taxon>Eukaryota</taxon>
        <taxon>Metazoa</taxon>
        <taxon>Ecdysozoa</taxon>
        <taxon>Nematoda</taxon>
        <taxon>Chromadorea</taxon>
        <taxon>Rhabditida</taxon>
        <taxon>Tylenchina</taxon>
        <taxon>Tylenchomorpha</taxon>
        <taxon>Aphelenchoidea</taxon>
        <taxon>Aphelenchoididae</taxon>
        <taxon>Bursaphelenchus</taxon>
    </lineage>
</organism>
<dbReference type="InterPro" id="IPR006578">
    <property type="entry name" value="MADF-dom"/>
</dbReference>
<evidence type="ECO:0000313" key="4">
    <source>
        <dbReference type="Proteomes" id="UP000614601"/>
    </source>
</evidence>
<dbReference type="Proteomes" id="UP000614601">
    <property type="component" value="Unassembled WGS sequence"/>
</dbReference>
<accession>A0A811KH11</accession>
<evidence type="ECO:0000256" key="1">
    <source>
        <dbReference type="SAM" id="MobiDB-lite"/>
    </source>
</evidence>
<keyword evidence="4" id="KW-1185">Reference proteome</keyword>
<dbReference type="GO" id="GO:0005667">
    <property type="term" value="C:transcription regulator complex"/>
    <property type="evidence" value="ECO:0007669"/>
    <property type="project" value="TreeGrafter"/>
</dbReference>
<dbReference type="InterPro" id="IPR039353">
    <property type="entry name" value="TF_Adf1"/>
</dbReference>
<feature type="region of interest" description="Disordered" evidence="1">
    <location>
        <begin position="296"/>
        <end position="327"/>
    </location>
</feature>
<gene>
    <name evidence="3" type="ORF">BOKJ2_LOCUS5730</name>
</gene>
<dbReference type="SMART" id="SM00595">
    <property type="entry name" value="MADF"/>
    <property type="match status" value="2"/>
</dbReference>
<proteinExistence type="predicted"/>
<reference evidence="3" key="1">
    <citation type="submission" date="2020-09" db="EMBL/GenBank/DDBJ databases">
        <authorList>
            <person name="Kikuchi T."/>
        </authorList>
    </citation>
    <scope>NUCLEOTIDE SEQUENCE</scope>
    <source>
        <strain evidence="3">SH1</strain>
    </source>
</reference>
<dbReference type="Pfam" id="PF10545">
    <property type="entry name" value="MADF_DNA_bdg"/>
    <property type="match status" value="2"/>
</dbReference>
<feature type="compositionally biased region" description="Low complexity" evidence="1">
    <location>
        <begin position="304"/>
        <end position="320"/>
    </location>
</feature>
<evidence type="ECO:0000313" key="3">
    <source>
        <dbReference type="EMBL" id="CAD5214712.1"/>
    </source>
</evidence>
<comment type="caution">
    <text evidence="3">The sequence shown here is derived from an EMBL/GenBank/DDBJ whole genome shotgun (WGS) entry which is preliminary data.</text>
</comment>
<dbReference type="Proteomes" id="UP000783686">
    <property type="component" value="Unassembled WGS sequence"/>
</dbReference>
<feature type="domain" description="MADF" evidence="2">
    <location>
        <begin position="179"/>
        <end position="270"/>
    </location>
</feature>
<name>A0A811KH11_9BILA</name>
<dbReference type="PANTHER" id="PTHR12243">
    <property type="entry name" value="MADF DOMAIN TRANSCRIPTION FACTOR"/>
    <property type="match status" value="1"/>
</dbReference>